<evidence type="ECO:0000259" key="5">
    <source>
        <dbReference type="Pfam" id="PF00891"/>
    </source>
</evidence>
<name>A0AAJ0GFW6_9PEZI</name>
<keyword evidence="4" id="KW-0472">Membrane</keyword>
<evidence type="ECO:0000256" key="3">
    <source>
        <dbReference type="ARBA" id="ARBA00022691"/>
    </source>
</evidence>
<keyword evidence="8" id="KW-1185">Reference proteome</keyword>
<keyword evidence="1" id="KW-0489">Methyltransferase</keyword>
<accession>A0AAJ0GFW6</accession>
<feature type="domain" description="O-methyltransferase C-terminal" evidence="5">
    <location>
        <begin position="228"/>
        <end position="369"/>
    </location>
</feature>
<dbReference type="EMBL" id="JAWDJX010000005">
    <property type="protein sequence ID" value="KAK3056749.1"/>
    <property type="molecule type" value="Genomic_DNA"/>
</dbReference>
<dbReference type="InterPro" id="IPR029063">
    <property type="entry name" value="SAM-dependent_MTases_sf"/>
</dbReference>
<keyword evidence="3" id="KW-0949">S-adenosyl-L-methionine</keyword>
<organism evidence="7 8">
    <name type="scientific">Extremus antarcticus</name>
    <dbReference type="NCBI Taxonomy" id="702011"/>
    <lineage>
        <taxon>Eukaryota</taxon>
        <taxon>Fungi</taxon>
        <taxon>Dikarya</taxon>
        <taxon>Ascomycota</taxon>
        <taxon>Pezizomycotina</taxon>
        <taxon>Dothideomycetes</taxon>
        <taxon>Dothideomycetidae</taxon>
        <taxon>Mycosphaerellales</taxon>
        <taxon>Extremaceae</taxon>
        <taxon>Extremus</taxon>
    </lineage>
</organism>
<evidence type="ECO:0008006" key="9">
    <source>
        <dbReference type="Google" id="ProtNLM"/>
    </source>
</evidence>
<dbReference type="GO" id="GO:0032259">
    <property type="term" value="P:methylation"/>
    <property type="evidence" value="ECO:0007669"/>
    <property type="project" value="UniProtKB-KW"/>
</dbReference>
<evidence type="ECO:0000256" key="1">
    <source>
        <dbReference type="ARBA" id="ARBA00022603"/>
    </source>
</evidence>
<keyword evidence="4" id="KW-0812">Transmembrane</keyword>
<dbReference type="SUPFAM" id="SSF53335">
    <property type="entry name" value="S-adenosyl-L-methionine-dependent methyltransferases"/>
    <property type="match status" value="1"/>
</dbReference>
<dbReference type="PANTHER" id="PTHR42678">
    <property type="entry name" value="AMIDASE"/>
    <property type="match status" value="1"/>
</dbReference>
<reference evidence="7" key="1">
    <citation type="submission" date="2023-04" db="EMBL/GenBank/DDBJ databases">
        <title>Black Yeasts Isolated from many extreme environments.</title>
        <authorList>
            <person name="Coleine C."/>
            <person name="Stajich J.E."/>
            <person name="Selbmann L."/>
        </authorList>
    </citation>
    <scope>NUCLEOTIDE SEQUENCE</scope>
    <source>
        <strain evidence="7">CCFEE 5312</strain>
    </source>
</reference>
<evidence type="ECO:0000256" key="2">
    <source>
        <dbReference type="ARBA" id="ARBA00022679"/>
    </source>
</evidence>
<dbReference type="Proteomes" id="UP001271007">
    <property type="component" value="Unassembled WGS sequence"/>
</dbReference>
<dbReference type="GO" id="GO:0008171">
    <property type="term" value="F:O-methyltransferase activity"/>
    <property type="evidence" value="ECO:0007669"/>
    <property type="project" value="InterPro"/>
</dbReference>
<dbReference type="InterPro" id="IPR016461">
    <property type="entry name" value="COMT-like"/>
</dbReference>
<dbReference type="InterPro" id="IPR036928">
    <property type="entry name" value="AS_sf"/>
</dbReference>
<dbReference type="Pfam" id="PF00891">
    <property type="entry name" value="Methyltransf_2"/>
    <property type="match status" value="1"/>
</dbReference>
<sequence length="898" mass="98572">MADSLAKLTTDIQTQASNFLPANDVLRQNLLRSARSLVAALESPSERVARMYHHTLIYQTARILIDTRVYRTLAASEKPQTASQLAEATKTDPKLMERLLKFVATESHVSETGPDVYGPNDVTRMLASPEGEGVLINCYLLFQIGDRLPEYFKARNYTNPAGKDQSAWYDIHGQHYFDWMSQPGNEHEVTAMQGHMRFKTMGRKWFESAELMQEIFAGGEGLEGEDVLLVDVGGSDGFDICNFRAAHPELPGRLVLQDLPATISSLDTDALAAKGVEAMPYDMFLPQPIKGAKAYYLKMVLHDWPREQCQQALANLRDAMTVGYSRVLLNEVVIPSEGAGWFETSVDVLMMVVHASQERKEREWRELVEGVEGLRVVKVWRVEGANEGVVEVERVEREIPKLIELTLEDLRYGQDHDIFSAVDLVKAYLARIGEVDGVVHSDVELDPTAIQQAEQLDRERRQGKHRGPLHGVPLLLKNQFATVGNNNTSGFTGLMGARTALDASVVAKLKDRWCVFLGKTNLSHWSCNRDPEAGDGWCGHGGQTYGVYIPEQSSKGSSSGSGSATALGLAFAALGTEAGSAAKASAASNRGNVVGIKPIVGLVSRDLVRLSRRLGTPGILSRTGKDGAAMLSGMAGRCSNDEDTSLIPYAKIPDYAAACKIGGLRVARIGIPRNGRTGYGELQPAVCVELGKAISVLKEMGAIVVDPADYPAWHEAVTDPTPAKVRSSDFKLWVEYYLSQLVENPDNIIAFTKANPQEEYPSRDIRTLAAEARLAWLGREGGIKGAVEKHNLDALVLPTRVSPLMPTLAGYLMVQSLWGIFLMIHRRFETAVMILTDVGPGMPFGLGFIGVAWSEEKLLSYAYDFEVKTRVRDKQEPMVVPITELPAYQGEGKMPADL</sequence>
<dbReference type="SUPFAM" id="SSF46785">
    <property type="entry name" value="Winged helix' DNA-binding domain"/>
    <property type="match status" value="1"/>
</dbReference>
<keyword evidence="2" id="KW-0808">Transferase</keyword>
<feature type="transmembrane region" description="Helical" evidence="4">
    <location>
        <begin position="804"/>
        <end position="824"/>
    </location>
</feature>
<dbReference type="InterPro" id="IPR023631">
    <property type="entry name" value="Amidase_dom"/>
</dbReference>
<evidence type="ECO:0000259" key="6">
    <source>
        <dbReference type="Pfam" id="PF01425"/>
    </source>
</evidence>
<feature type="domain" description="Amidase" evidence="6">
    <location>
        <begin position="423"/>
        <end position="859"/>
    </location>
</feature>
<dbReference type="PROSITE" id="PS51683">
    <property type="entry name" value="SAM_OMT_II"/>
    <property type="match status" value="1"/>
</dbReference>
<evidence type="ECO:0000256" key="4">
    <source>
        <dbReference type="SAM" id="Phobius"/>
    </source>
</evidence>
<proteinExistence type="predicted"/>
<dbReference type="AlphaFoldDB" id="A0AAJ0GFW6"/>
<dbReference type="Pfam" id="PF01425">
    <property type="entry name" value="Amidase"/>
    <property type="match status" value="1"/>
</dbReference>
<dbReference type="InterPro" id="IPR036390">
    <property type="entry name" value="WH_DNA-bd_sf"/>
</dbReference>
<comment type="caution">
    <text evidence="7">The sequence shown here is derived from an EMBL/GenBank/DDBJ whole genome shotgun (WGS) entry which is preliminary data.</text>
</comment>
<dbReference type="PANTHER" id="PTHR42678:SF34">
    <property type="entry name" value="OS04G0183300 PROTEIN"/>
    <property type="match status" value="1"/>
</dbReference>
<dbReference type="Gene3D" id="1.10.10.10">
    <property type="entry name" value="Winged helix-like DNA-binding domain superfamily/Winged helix DNA-binding domain"/>
    <property type="match status" value="1"/>
</dbReference>
<dbReference type="InterPro" id="IPR001077">
    <property type="entry name" value="COMT_C"/>
</dbReference>
<dbReference type="SUPFAM" id="SSF75304">
    <property type="entry name" value="Amidase signature (AS) enzymes"/>
    <property type="match status" value="1"/>
</dbReference>
<dbReference type="Gene3D" id="3.40.50.150">
    <property type="entry name" value="Vaccinia Virus protein VP39"/>
    <property type="match status" value="1"/>
</dbReference>
<keyword evidence="4" id="KW-1133">Transmembrane helix</keyword>
<protein>
    <recommendedName>
        <fullName evidence="9">O-methyltransferase domain-containing protein</fullName>
    </recommendedName>
</protein>
<evidence type="ECO:0000313" key="8">
    <source>
        <dbReference type="Proteomes" id="UP001271007"/>
    </source>
</evidence>
<dbReference type="InterPro" id="IPR036388">
    <property type="entry name" value="WH-like_DNA-bd_sf"/>
</dbReference>
<dbReference type="Gene3D" id="3.90.1300.10">
    <property type="entry name" value="Amidase signature (AS) domain"/>
    <property type="match status" value="1"/>
</dbReference>
<feature type="transmembrane region" description="Helical" evidence="4">
    <location>
        <begin position="831"/>
        <end position="853"/>
    </location>
</feature>
<evidence type="ECO:0000313" key="7">
    <source>
        <dbReference type="EMBL" id="KAK3056749.1"/>
    </source>
</evidence>
<gene>
    <name evidence="7" type="ORF">LTR09_002542</name>
</gene>